<accession>A0A177WQ28</accession>
<dbReference type="GO" id="GO:0005085">
    <property type="term" value="F:guanyl-nucleotide exchange factor activity"/>
    <property type="evidence" value="ECO:0007669"/>
    <property type="project" value="UniProtKB-KW"/>
</dbReference>
<dbReference type="EMBL" id="DS022306">
    <property type="protein sequence ID" value="OAJ41774.1"/>
    <property type="molecule type" value="Genomic_DNA"/>
</dbReference>
<dbReference type="PANTHER" id="PTHR23113:SF354">
    <property type="entry name" value="BUD SITE SELECTION PROTEIN 5"/>
    <property type="match status" value="1"/>
</dbReference>
<protein>
    <recommendedName>
        <fullName evidence="4">Ras-GEF domain-containing protein</fullName>
    </recommendedName>
</protein>
<dbReference type="Pfam" id="PF00617">
    <property type="entry name" value="RasGEF"/>
    <property type="match status" value="1"/>
</dbReference>
<dbReference type="InterPro" id="IPR008937">
    <property type="entry name" value="Ras-like_GEF"/>
</dbReference>
<proteinExistence type="predicted"/>
<dbReference type="GO" id="GO:0007265">
    <property type="term" value="P:Ras protein signal transduction"/>
    <property type="evidence" value="ECO:0007669"/>
    <property type="project" value="TreeGrafter"/>
</dbReference>
<dbReference type="Proteomes" id="UP000077115">
    <property type="component" value="Unassembled WGS sequence"/>
</dbReference>
<dbReference type="VEuPathDB" id="FungiDB:BDEG_25318"/>
<dbReference type="SUPFAM" id="SSF48366">
    <property type="entry name" value="Ras GEF"/>
    <property type="match status" value="1"/>
</dbReference>
<sequence>MFQNIQRVTNHGRNYYEYRALLKRAPLPSLPFVGLFLTDLTFTDDGNPNRRNDGRLINFDKYAKTAKIIQDLQRFQLPFVFIDVAELQQYLLECISREGQRDAQELYEISLAYEPRDHDYSGPPGGGGPPSATLSSGSASISMDDPLKDMANKIRMLEKAGLRINCTSSKSSFQIESCVMVGNDLTNKVVARIPKHLNGIMYIKSIKPFRLFNMKSDAFAFISMLVIASHAKIISSNIDSATTQLQKRQVKPNFKLLLGKIKGSKKTGTPEKKSRLVLLKKLKPKKPGLVKDPNQKSNPKPLKKSSFFNKSSPRRLSVRSRAPTPTP</sequence>
<dbReference type="STRING" id="403673.A0A177WQ28"/>
<evidence type="ECO:0000313" key="6">
    <source>
        <dbReference type="Proteomes" id="UP000077115"/>
    </source>
</evidence>
<organism evidence="5 6">
    <name type="scientific">Batrachochytrium dendrobatidis (strain JEL423)</name>
    <dbReference type="NCBI Taxonomy" id="403673"/>
    <lineage>
        <taxon>Eukaryota</taxon>
        <taxon>Fungi</taxon>
        <taxon>Fungi incertae sedis</taxon>
        <taxon>Chytridiomycota</taxon>
        <taxon>Chytridiomycota incertae sedis</taxon>
        <taxon>Chytridiomycetes</taxon>
        <taxon>Rhizophydiales</taxon>
        <taxon>Rhizophydiales incertae sedis</taxon>
        <taxon>Batrachochytrium</taxon>
    </lineage>
</organism>
<evidence type="ECO:0000256" key="1">
    <source>
        <dbReference type="ARBA" id="ARBA00022658"/>
    </source>
</evidence>
<reference evidence="5 6" key="2">
    <citation type="submission" date="2016-05" db="EMBL/GenBank/DDBJ databases">
        <title>Lineage-specific infection strategies underlie the spectrum of fungal disease in amphibians.</title>
        <authorList>
            <person name="Cuomo C.A."/>
            <person name="Farrer R.A."/>
            <person name="James T."/>
            <person name="Longcore J."/>
            <person name="Birren B."/>
        </authorList>
    </citation>
    <scope>NUCLEOTIDE SEQUENCE [LARGE SCALE GENOMIC DNA]</scope>
    <source>
        <strain evidence="5 6">JEL423</strain>
    </source>
</reference>
<evidence type="ECO:0000259" key="4">
    <source>
        <dbReference type="PROSITE" id="PS50009"/>
    </source>
</evidence>
<feature type="domain" description="Ras-GEF" evidence="4">
    <location>
        <begin position="1"/>
        <end position="116"/>
    </location>
</feature>
<dbReference type="InterPro" id="IPR001895">
    <property type="entry name" value="RASGEF_cat_dom"/>
</dbReference>
<feature type="region of interest" description="Disordered" evidence="3">
    <location>
        <begin position="283"/>
        <end position="327"/>
    </location>
</feature>
<dbReference type="OrthoDB" id="546434at2759"/>
<evidence type="ECO:0000313" key="5">
    <source>
        <dbReference type="EMBL" id="OAJ41774.1"/>
    </source>
</evidence>
<feature type="region of interest" description="Disordered" evidence="3">
    <location>
        <begin position="118"/>
        <end position="139"/>
    </location>
</feature>
<keyword evidence="1 2" id="KW-0344">Guanine-nucleotide releasing factor</keyword>
<evidence type="ECO:0000256" key="2">
    <source>
        <dbReference type="PROSITE-ProRule" id="PRU00168"/>
    </source>
</evidence>
<dbReference type="GO" id="GO:0005886">
    <property type="term" value="C:plasma membrane"/>
    <property type="evidence" value="ECO:0007669"/>
    <property type="project" value="TreeGrafter"/>
</dbReference>
<evidence type="ECO:0000256" key="3">
    <source>
        <dbReference type="SAM" id="MobiDB-lite"/>
    </source>
</evidence>
<dbReference type="PROSITE" id="PS50009">
    <property type="entry name" value="RASGEF_CAT"/>
    <property type="match status" value="1"/>
</dbReference>
<dbReference type="PANTHER" id="PTHR23113">
    <property type="entry name" value="GUANINE NUCLEOTIDE EXCHANGE FACTOR"/>
    <property type="match status" value="1"/>
</dbReference>
<feature type="compositionally biased region" description="Low complexity" evidence="3">
    <location>
        <begin position="130"/>
        <end position="139"/>
    </location>
</feature>
<dbReference type="AlphaFoldDB" id="A0A177WQ28"/>
<dbReference type="InterPro" id="IPR036964">
    <property type="entry name" value="RASGEF_cat_dom_sf"/>
</dbReference>
<dbReference type="InterPro" id="IPR023578">
    <property type="entry name" value="Ras_GEF_dom_sf"/>
</dbReference>
<gene>
    <name evidence="5" type="ORF">BDEG_25318</name>
</gene>
<reference evidence="5 6" key="1">
    <citation type="submission" date="2006-10" db="EMBL/GenBank/DDBJ databases">
        <title>The Genome Sequence of Batrachochytrium dendrobatidis JEL423.</title>
        <authorList>
            <consortium name="The Broad Institute Genome Sequencing Platform"/>
            <person name="Birren B."/>
            <person name="Lander E."/>
            <person name="Galagan J."/>
            <person name="Cuomo C."/>
            <person name="Devon K."/>
            <person name="Jaffe D."/>
            <person name="Butler J."/>
            <person name="Alvarez P."/>
            <person name="Gnerre S."/>
            <person name="Grabherr M."/>
            <person name="Kleber M."/>
            <person name="Mauceli E."/>
            <person name="Brockman W."/>
            <person name="Young S."/>
            <person name="LaButti K."/>
            <person name="Sykes S."/>
            <person name="DeCaprio D."/>
            <person name="Crawford M."/>
            <person name="Koehrsen M."/>
            <person name="Engels R."/>
            <person name="Montgomery P."/>
            <person name="Pearson M."/>
            <person name="Howarth C."/>
            <person name="Larson L."/>
            <person name="White J."/>
            <person name="O'Leary S."/>
            <person name="Kodira C."/>
            <person name="Zeng Q."/>
            <person name="Yandava C."/>
            <person name="Alvarado L."/>
            <person name="Longcore J."/>
            <person name="James T."/>
        </authorList>
    </citation>
    <scope>NUCLEOTIDE SEQUENCE [LARGE SCALE GENOMIC DNA]</scope>
    <source>
        <strain evidence="5 6">JEL423</strain>
    </source>
</reference>
<name>A0A177WQ28_BATDL</name>
<dbReference type="Gene3D" id="1.10.840.10">
    <property type="entry name" value="Ras guanine-nucleotide exchange factors catalytic domain"/>
    <property type="match status" value="1"/>
</dbReference>